<gene>
    <name evidence="1" type="ORF">MAGMO_1963</name>
</gene>
<proteinExistence type="predicted"/>
<reference evidence="1" key="1">
    <citation type="submission" date="2015-04" db="EMBL/GenBank/DDBJ databases">
        <authorList>
            <person name="Syromyatnikov M.Y."/>
            <person name="Popov V.N."/>
        </authorList>
    </citation>
    <scope>NUCLEOTIDE SEQUENCE</scope>
    <source>
        <strain evidence="1">MO-1</strain>
    </source>
</reference>
<protein>
    <submittedName>
        <fullName evidence="1">Uncharacterized protein</fullName>
    </submittedName>
</protein>
<accession>A0A1S7LK01</accession>
<name>A0A1S7LK01_MAGMO</name>
<dbReference type="AlphaFoldDB" id="A0A1S7LK01"/>
<sequence length="178" mass="19630">MGDQHLTISMAGQPLQISNNDNTIQINTATETLQIQAEGGAIHFTIKEERLEFSTPWVMEAAQQGASWPFGSNAIKVPDVVPEQETLIDDLALFGTFRVVKWLLLVSDDESGLAVTSEIKAMRHGESVAYMEYAIMGHKAQLPYRLDVNVVGDSMQLSLINHANHNVTVRAMRIGLLV</sequence>
<organism evidence="1">
    <name type="scientific">Magnetococcus massalia (strain MO-1)</name>
    <dbReference type="NCBI Taxonomy" id="451514"/>
    <lineage>
        <taxon>Bacteria</taxon>
        <taxon>Pseudomonadati</taxon>
        <taxon>Pseudomonadota</taxon>
        <taxon>Magnetococcia</taxon>
        <taxon>Magnetococcales</taxon>
        <taxon>Magnetococcaceae</taxon>
        <taxon>Magnetococcus</taxon>
    </lineage>
</organism>
<dbReference type="EMBL" id="LO017727">
    <property type="protein sequence ID" value="CRH06136.1"/>
    <property type="molecule type" value="Genomic_DNA"/>
</dbReference>
<evidence type="ECO:0000313" key="1">
    <source>
        <dbReference type="EMBL" id="CRH06136.1"/>
    </source>
</evidence>